<organism evidence="2">
    <name type="scientific">Cladocopium goreaui</name>
    <dbReference type="NCBI Taxonomy" id="2562237"/>
    <lineage>
        <taxon>Eukaryota</taxon>
        <taxon>Sar</taxon>
        <taxon>Alveolata</taxon>
        <taxon>Dinophyceae</taxon>
        <taxon>Suessiales</taxon>
        <taxon>Symbiodiniaceae</taxon>
        <taxon>Cladocopium</taxon>
    </lineage>
</organism>
<evidence type="ECO:0000313" key="3">
    <source>
        <dbReference type="EMBL" id="CAL4764591.1"/>
    </source>
</evidence>
<reference evidence="2" key="1">
    <citation type="submission" date="2022-10" db="EMBL/GenBank/DDBJ databases">
        <authorList>
            <person name="Chen Y."/>
            <person name="Dougan E. K."/>
            <person name="Chan C."/>
            <person name="Rhodes N."/>
            <person name="Thang M."/>
        </authorList>
    </citation>
    <scope>NUCLEOTIDE SEQUENCE</scope>
</reference>
<evidence type="ECO:0000256" key="1">
    <source>
        <dbReference type="SAM" id="SignalP"/>
    </source>
</evidence>
<dbReference type="Proteomes" id="UP001152797">
    <property type="component" value="Unassembled WGS sequence"/>
</dbReference>
<dbReference type="AlphaFoldDB" id="A0A9P1BPX3"/>
<keyword evidence="4" id="KW-1185">Reference proteome</keyword>
<keyword evidence="1" id="KW-0732">Signal</keyword>
<dbReference type="EMBL" id="CAMXCT030000333">
    <property type="protein sequence ID" value="CAL4764591.1"/>
    <property type="molecule type" value="Genomic_DNA"/>
</dbReference>
<comment type="caution">
    <text evidence="2">The sequence shown here is derived from an EMBL/GenBank/DDBJ whole genome shotgun (WGS) entry which is preliminary data.</text>
</comment>
<dbReference type="OrthoDB" id="424743at2759"/>
<sequence length="254" mass="28708">MNLSCSLVALLTSLLGLGGFMVASHYYKHIQQDDSDDFTEGIPMRHHGYGHSPHSMERMKKRCDEGFKIIKCHRQCGEDMACHDSCPLPECPKMAARVKGIIQCNAKCGSDFACRNSCNVPVSNRESVAPMLRGSQPKQSTEEFITCAMKCHDKDCSDKCSAAWKELRKDCSEMVHIMGCHQKCHHDSKCHRLCPRPHLPWLNQKVEASHRCHQQCGDRECHHKCQCPFAEMKQKCASLGPETGTWKMTEEVTV</sequence>
<dbReference type="EMBL" id="CAMXCT010000333">
    <property type="protein sequence ID" value="CAI3977279.1"/>
    <property type="molecule type" value="Genomic_DNA"/>
</dbReference>
<name>A0A9P1BPX3_9DINO</name>
<accession>A0A9P1BPX3</accession>
<evidence type="ECO:0000313" key="2">
    <source>
        <dbReference type="EMBL" id="CAI3977279.1"/>
    </source>
</evidence>
<feature type="signal peptide" evidence="1">
    <location>
        <begin position="1"/>
        <end position="18"/>
    </location>
</feature>
<gene>
    <name evidence="2" type="ORF">C1SCF055_LOCUS5432</name>
</gene>
<proteinExistence type="predicted"/>
<feature type="chain" id="PRO_5043269658" evidence="1">
    <location>
        <begin position="19"/>
        <end position="254"/>
    </location>
</feature>
<protein>
    <submittedName>
        <fullName evidence="2">Uncharacterized protein</fullName>
    </submittedName>
</protein>
<evidence type="ECO:0000313" key="4">
    <source>
        <dbReference type="Proteomes" id="UP001152797"/>
    </source>
</evidence>
<reference evidence="3 4" key="2">
    <citation type="submission" date="2024-05" db="EMBL/GenBank/DDBJ databases">
        <authorList>
            <person name="Chen Y."/>
            <person name="Shah S."/>
            <person name="Dougan E. K."/>
            <person name="Thang M."/>
            <person name="Chan C."/>
        </authorList>
    </citation>
    <scope>NUCLEOTIDE SEQUENCE [LARGE SCALE GENOMIC DNA]</scope>
</reference>
<dbReference type="EMBL" id="CAMXCT020000333">
    <property type="protein sequence ID" value="CAL1130654.1"/>
    <property type="molecule type" value="Genomic_DNA"/>
</dbReference>